<feature type="region of interest" description="Disordered" evidence="1">
    <location>
        <begin position="136"/>
        <end position="272"/>
    </location>
</feature>
<evidence type="ECO:0000313" key="2">
    <source>
        <dbReference type="EMBL" id="KAJ4367125.1"/>
    </source>
</evidence>
<dbReference type="OrthoDB" id="10636712at2759"/>
<gene>
    <name evidence="2" type="ORF">N0V83_007655</name>
</gene>
<proteinExistence type="predicted"/>
<reference evidence="2" key="1">
    <citation type="submission" date="2022-10" db="EMBL/GenBank/DDBJ databases">
        <title>Tapping the CABI collections for fungal endophytes: first genome assemblies for Collariella, Neodidymelliopsis, Ascochyta clinopodiicola, Didymella pomorum, Didymosphaeria variabile, Neocosmospora piperis and Neocucurbitaria cava.</title>
        <authorList>
            <person name="Hill R."/>
        </authorList>
    </citation>
    <scope>NUCLEOTIDE SEQUENCE</scope>
    <source>
        <strain evidence="2">IMI 356814</strain>
    </source>
</reference>
<dbReference type="AlphaFoldDB" id="A0A9W8Y425"/>
<dbReference type="EMBL" id="JAPEUY010000013">
    <property type="protein sequence ID" value="KAJ4367125.1"/>
    <property type="molecule type" value="Genomic_DNA"/>
</dbReference>
<protein>
    <submittedName>
        <fullName evidence="2">Uncharacterized protein</fullName>
    </submittedName>
</protein>
<feature type="compositionally biased region" description="Gly residues" evidence="1">
    <location>
        <begin position="246"/>
        <end position="259"/>
    </location>
</feature>
<evidence type="ECO:0000256" key="1">
    <source>
        <dbReference type="SAM" id="MobiDB-lite"/>
    </source>
</evidence>
<organism evidence="2 3">
    <name type="scientific">Neocucurbitaria cava</name>
    <dbReference type="NCBI Taxonomy" id="798079"/>
    <lineage>
        <taxon>Eukaryota</taxon>
        <taxon>Fungi</taxon>
        <taxon>Dikarya</taxon>
        <taxon>Ascomycota</taxon>
        <taxon>Pezizomycotina</taxon>
        <taxon>Dothideomycetes</taxon>
        <taxon>Pleosporomycetidae</taxon>
        <taxon>Pleosporales</taxon>
        <taxon>Pleosporineae</taxon>
        <taxon>Cucurbitariaceae</taxon>
        <taxon>Neocucurbitaria</taxon>
    </lineage>
</organism>
<accession>A0A9W8Y425</accession>
<keyword evidence="3" id="KW-1185">Reference proteome</keyword>
<dbReference type="Proteomes" id="UP001140560">
    <property type="component" value="Unassembled WGS sequence"/>
</dbReference>
<sequence length="360" mass="37725">MGLFSLFHSKKDKPPKVNFSGSYPSTAAELRAARDFAAEYHSGPGGRKLHAGARPSQQFMVMDKYGIPHIMKVGERGTVSVDDEAREKIEEFGRNEPRMKEERRRARKEEERAREYLIMQAQMGEGDGEEAGRYGGMGEGEFGGGPGGSGGSGMFGQGPPGQPSGGIGGSKMPFGGGMGDGGFGGFGGGPGGDGGSAMFGQGPPVLASGGMGGSQMPFGGAPHPSQHASQFPQQQQQQEIPPFGLAGPGGFAGRGGFGFGASNHHGPDQPFMPFQAPSQHHSLHGGVQEHGGFVDPLMATALPIGARGQRKYVPGQSQLDPRQFGPLNDPDANFKHLKALEELRKQNDRRSGGGGGTRRR</sequence>
<feature type="compositionally biased region" description="Low complexity" evidence="1">
    <location>
        <begin position="214"/>
        <end position="245"/>
    </location>
</feature>
<name>A0A9W8Y425_9PLEO</name>
<evidence type="ECO:0000313" key="3">
    <source>
        <dbReference type="Proteomes" id="UP001140560"/>
    </source>
</evidence>
<comment type="caution">
    <text evidence="2">The sequence shown here is derived from an EMBL/GenBank/DDBJ whole genome shotgun (WGS) entry which is preliminary data.</text>
</comment>
<feature type="compositionally biased region" description="Gly residues" evidence="1">
    <location>
        <begin position="136"/>
        <end position="197"/>
    </location>
</feature>